<dbReference type="eggNOG" id="ENOG502SVT9">
    <property type="taxonomic scope" value="Eukaryota"/>
</dbReference>
<organism evidence="2 3">
    <name type="scientific">Thalassiosira pseudonana</name>
    <name type="common">Marine diatom</name>
    <name type="synonym">Cyclotella nana</name>
    <dbReference type="NCBI Taxonomy" id="35128"/>
    <lineage>
        <taxon>Eukaryota</taxon>
        <taxon>Sar</taxon>
        <taxon>Stramenopiles</taxon>
        <taxon>Ochrophyta</taxon>
        <taxon>Bacillariophyta</taxon>
        <taxon>Coscinodiscophyceae</taxon>
        <taxon>Thalassiosirophycidae</taxon>
        <taxon>Thalassiosirales</taxon>
        <taxon>Thalassiosiraceae</taxon>
        <taxon>Thalassiosira</taxon>
    </lineage>
</organism>
<dbReference type="KEGG" id="tps:THAPSDRAFT_4306"/>
<dbReference type="Proteomes" id="UP000001449">
    <property type="component" value="Chromosome 4"/>
</dbReference>
<reference evidence="2 3" key="1">
    <citation type="journal article" date="2004" name="Science">
        <title>The genome of the diatom Thalassiosira pseudonana: ecology, evolution, and metabolism.</title>
        <authorList>
            <person name="Armbrust E.V."/>
            <person name="Berges J.A."/>
            <person name="Bowler C."/>
            <person name="Green B.R."/>
            <person name="Martinez D."/>
            <person name="Putnam N.H."/>
            <person name="Zhou S."/>
            <person name="Allen A.E."/>
            <person name="Apt K.E."/>
            <person name="Bechner M."/>
            <person name="Brzezinski M.A."/>
            <person name="Chaal B.K."/>
            <person name="Chiovitti A."/>
            <person name="Davis A.K."/>
            <person name="Demarest M.S."/>
            <person name="Detter J.C."/>
            <person name="Glavina T."/>
            <person name="Goodstein D."/>
            <person name="Hadi M.Z."/>
            <person name="Hellsten U."/>
            <person name="Hildebrand M."/>
            <person name="Jenkins B.D."/>
            <person name="Jurka J."/>
            <person name="Kapitonov V.V."/>
            <person name="Kroger N."/>
            <person name="Lau W.W."/>
            <person name="Lane T.W."/>
            <person name="Larimer F.W."/>
            <person name="Lippmeier J.C."/>
            <person name="Lucas S."/>
            <person name="Medina M."/>
            <person name="Montsant A."/>
            <person name="Obornik M."/>
            <person name="Parker M.S."/>
            <person name="Palenik B."/>
            <person name="Pazour G.J."/>
            <person name="Richardson P.M."/>
            <person name="Rynearson T.A."/>
            <person name="Saito M.A."/>
            <person name="Schwartz D.C."/>
            <person name="Thamatrakoln K."/>
            <person name="Valentin K."/>
            <person name="Vardi A."/>
            <person name="Wilkerson F.P."/>
            <person name="Rokhsar D.S."/>
        </authorList>
    </citation>
    <scope>NUCLEOTIDE SEQUENCE [LARGE SCALE GENOMIC DNA]</scope>
    <source>
        <strain evidence="2 3">CCMP1335</strain>
    </source>
</reference>
<feature type="coiled-coil region" evidence="1">
    <location>
        <begin position="181"/>
        <end position="208"/>
    </location>
</feature>
<name>B8C1I0_THAPS</name>
<evidence type="ECO:0000313" key="2">
    <source>
        <dbReference type="EMBL" id="EED92781.1"/>
    </source>
</evidence>
<dbReference type="GeneID" id="7452633"/>
<dbReference type="HOGENOM" id="CLU_1312404_0_0_1"/>
<reference evidence="2 3" key="2">
    <citation type="journal article" date="2008" name="Nature">
        <title>The Phaeodactylum genome reveals the evolutionary history of diatom genomes.</title>
        <authorList>
            <person name="Bowler C."/>
            <person name="Allen A.E."/>
            <person name="Badger J.H."/>
            <person name="Grimwood J."/>
            <person name="Jabbari K."/>
            <person name="Kuo A."/>
            <person name="Maheswari U."/>
            <person name="Martens C."/>
            <person name="Maumus F."/>
            <person name="Otillar R.P."/>
            <person name="Rayko E."/>
            <person name="Salamov A."/>
            <person name="Vandepoele K."/>
            <person name="Beszteri B."/>
            <person name="Gruber A."/>
            <person name="Heijde M."/>
            <person name="Katinka M."/>
            <person name="Mock T."/>
            <person name="Valentin K."/>
            <person name="Verret F."/>
            <person name="Berges J.A."/>
            <person name="Brownlee C."/>
            <person name="Cadoret J.P."/>
            <person name="Chiovitti A."/>
            <person name="Choi C.J."/>
            <person name="Coesel S."/>
            <person name="De Martino A."/>
            <person name="Detter J.C."/>
            <person name="Durkin C."/>
            <person name="Falciatore A."/>
            <person name="Fournet J."/>
            <person name="Haruta M."/>
            <person name="Huysman M.J."/>
            <person name="Jenkins B.D."/>
            <person name="Jiroutova K."/>
            <person name="Jorgensen R.E."/>
            <person name="Joubert Y."/>
            <person name="Kaplan A."/>
            <person name="Kroger N."/>
            <person name="Kroth P.G."/>
            <person name="La Roche J."/>
            <person name="Lindquist E."/>
            <person name="Lommer M."/>
            <person name="Martin-Jezequel V."/>
            <person name="Lopez P.J."/>
            <person name="Lucas S."/>
            <person name="Mangogna M."/>
            <person name="McGinnis K."/>
            <person name="Medlin L.K."/>
            <person name="Montsant A."/>
            <person name="Oudot-Le Secq M.P."/>
            <person name="Napoli C."/>
            <person name="Obornik M."/>
            <person name="Parker M.S."/>
            <person name="Petit J.L."/>
            <person name="Porcel B.M."/>
            <person name="Poulsen N."/>
            <person name="Robison M."/>
            <person name="Rychlewski L."/>
            <person name="Rynearson T.A."/>
            <person name="Schmutz J."/>
            <person name="Shapiro H."/>
            <person name="Siaut M."/>
            <person name="Stanley M."/>
            <person name="Sussman M.R."/>
            <person name="Taylor A.R."/>
            <person name="Vardi A."/>
            <person name="von Dassow P."/>
            <person name="Vyverman W."/>
            <person name="Willis A."/>
            <person name="Wyrwicz L.S."/>
            <person name="Rokhsar D.S."/>
            <person name="Weissenbach J."/>
            <person name="Armbrust E.V."/>
            <person name="Green B.R."/>
            <person name="Van de Peer Y."/>
            <person name="Grigoriev I.V."/>
        </authorList>
    </citation>
    <scope>NUCLEOTIDE SEQUENCE [LARGE SCALE GENOMIC DNA]</scope>
    <source>
        <strain evidence="2 3">CCMP1335</strain>
    </source>
</reference>
<keyword evidence="1" id="KW-0175">Coiled coil</keyword>
<gene>
    <name evidence="2" type="ORF">THAPSDRAFT_4306</name>
</gene>
<dbReference type="EMBL" id="CM000641">
    <property type="protein sequence ID" value="EED92781.1"/>
    <property type="molecule type" value="Genomic_DNA"/>
</dbReference>
<sequence length="210" mass="23124">MMKSIRFYTSLLGAASFRVVGAFQPSRARAPTSSIAITRRYSDVSVHIRDQRASKLGLFPEIQDIAQQHPSLVSSAPLPTFLLAESEESWRQYVPLVVSVAVIIDILLGNPLANMALAPMKRASEKGATGDSDDNTTSVGGGRSLFSAMGGGSAVDKSKERVDTEAIAQAALDKARNTLELRNFLEENKTNEQRYEEMRKKIDRQMDEFE</sequence>
<dbReference type="AlphaFoldDB" id="B8C1I0"/>
<accession>B8C1I0</accession>
<evidence type="ECO:0000313" key="3">
    <source>
        <dbReference type="Proteomes" id="UP000001449"/>
    </source>
</evidence>
<proteinExistence type="predicted"/>
<keyword evidence="3" id="KW-1185">Reference proteome</keyword>
<evidence type="ECO:0000256" key="1">
    <source>
        <dbReference type="SAM" id="Coils"/>
    </source>
</evidence>
<dbReference type="InParanoid" id="B8C1I0"/>
<dbReference type="RefSeq" id="XP_002289244.1">
    <property type="nucleotide sequence ID" value="XM_002289208.1"/>
</dbReference>
<dbReference type="PaxDb" id="35128-Thaps4306"/>
<protein>
    <submittedName>
        <fullName evidence="2">Uncharacterized protein</fullName>
    </submittedName>
</protein>